<comment type="similarity">
    <text evidence="1 7">Belongs to the peptidase S8 family.</text>
</comment>
<feature type="domain" description="Inhibitor I9" evidence="11">
    <location>
        <begin position="27"/>
        <end position="102"/>
    </location>
</feature>
<dbReference type="PANTHER" id="PTHR10795">
    <property type="entry name" value="PROPROTEIN CONVERTASE SUBTILISIN/KEXIN"/>
    <property type="match status" value="1"/>
</dbReference>
<evidence type="ECO:0000256" key="3">
    <source>
        <dbReference type="ARBA" id="ARBA00022729"/>
    </source>
</evidence>
<dbReference type="PROSITE" id="PS51892">
    <property type="entry name" value="SUBTILASE"/>
    <property type="match status" value="1"/>
</dbReference>
<evidence type="ECO:0000256" key="1">
    <source>
        <dbReference type="ARBA" id="ARBA00011073"/>
    </source>
</evidence>
<dbReference type="PROSITE" id="PS00138">
    <property type="entry name" value="SUBTILASE_SER"/>
    <property type="match status" value="1"/>
</dbReference>
<protein>
    <submittedName>
        <fullName evidence="13">Subtilisin-like protease SBT5.6</fullName>
    </submittedName>
</protein>
<dbReference type="Gene3D" id="3.50.30.30">
    <property type="match status" value="1"/>
</dbReference>
<dbReference type="GO" id="GO:0004252">
    <property type="term" value="F:serine-type endopeptidase activity"/>
    <property type="evidence" value="ECO:0007669"/>
    <property type="project" value="UniProtKB-UniRule"/>
</dbReference>
<feature type="domain" description="PA" evidence="10">
    <location>
        <begin position="408"/>
        <end position="479"/>
    </location>
</feature>
<organism evidence="13 14">
    <name type="scientific">Canna indica</name>
    <name type="common">Indian-shot</name>
    <dbReference type="NCBI Taxonomy" id="4628"/>
    <lineage>
        <taxon>Eukaryota</taxon>
        <taxon>Viridiplantae</taxon>
        <taxon>Streptophyta</taxon>
        <taxon>Embryophyta</taxon>
        <taxon>Tracheophyta</taxon>
        <taxon>Spermatophyta</taxon>
        <taxon>Magnoliopsida</taxon>
        <taxon>Liliopsida</taxon>
        <taxon>Zingiberales</taxon>
        <taxon>Cannaceae</taxon>
        <taxon>Canna</taxon>
    </lineage>
</organism>
<evidence type="ECO:0000259" key="12">
    <source>
        <dbReference type="Pfam" id="PF17766"/>
    </source>
</evidence>
<dbReference type="GO" id="GO:0006508">
    <property type="term" value="P:proteolysis"/>
    <property type="evidence" value="ECO:0007669"/>
    <property type="project" value="UniProtKB-KW"/>
</dbReference>
<evidence type="ECO:0000259" key="11">
    <source>
        <dbReference type="Pfam" id="PF05922"/>
    </source>
</evidence>
<evidence type="ECO:0000259" key="9">
    <source>
        <dbReference type="Pfam" id="PF00082"/>
    </source>
</evidence>
<dbReference type="InterPro" id="IPR023828">
    <property type="entry name" value="Peptidase_S8_Ser-AS"/>
</dbReference>
<dbReference type="InterPro" id="IPR037045">
    <property type="entry name" value="S8pro/Inhibitor_I9_sf"/>
</dbReference>
<dbReference type="InterPro" id="IPR045051">
    <property type="entry name" value="SBT"/>
</dbReference>
<evidence type="ECO:0000256" key="2">
    <source>
        <dbReference type="ARBA" id="ARBA00022670"/>
    </source>
</evidence>
<dbReference type="Gene3D" id="2.60.40.2310">
    <property type="match status" value="1"/>
</dbReference>
<evidence type="ECO:0000256" key="7">
    <source>
        <dbReference type="PROSITE-ProRule" id="PRU01240"/>
    </source>
</evidence>
<sequence>MPPRYLLLPLFFLIFCCTAFSNEQRRVYIVYLGEHKGLKSTQEILENHHSLLLSVKNSEEGSSDSILYSYKNSINGFAALLTEEEANKLSEKEEVVSAFPSEGRWSPHTTRSWEFITLEEGLQLKGGDKDSAPKYGRDVIVGMLDSGIWPESESFNDQGMGPLPKQWKGICQQGDAFDSAHCNKKIIGARYYVKSYEAYYGPLNKTNAYRSPRDNDGHGTHTASTVAGRVVSNVSALGGFASGVAAGGAPLARLAIYKVCWPIPGPNPNIENTCFDADMLAAFDDAIGDGVHVLSVSIGANGEPPKYSNDGIAIGALHAAKREIVVVCSAGNSGPGPATVTNLAPWMITVGASSIDRAFDANVMLGNGVAIKSQTVTPYVLKSLDFYPLIYAGDAVVAGTPSNVSGQCLPNSLDANKVRGKIVVCLRGSGLRVGKGLEVKRAGGAAIILGNAVANGNEIPVDAHVLPGTAVSSDDAVAILKYIATSRTPTAKIGPARTVLDVSPAPIMAAFSSRGPNRIEPNILKPDITAPGLNILAAWSESSAPTKLEDDHRRVKYNLYSGTSMSCPHVSAAAALLRSMHPDWTGAAIRSAVMTTATVENARGGPLTDASGRVAGPMDYGSGHIRPNHASDPGLVYDASYEDYLLFACASIGAQMDPAFPCPNSPPPTYNLNYPSIAVANLNASITIRRTVTNVGGGPAQYRVAVEEPADVSVRVSPKVLKFKKVGQRKSFSVTLRAGGRRGPPSGEHAAGSYTWYDGTHVVRSPIVVSVAAAD</sequence>
<dbReference type="InterPro" id="IPR015500">
    <property type="entry name" value="Peptidase_S8_subtilisin-rel"/>
</dbReference>
<dbReference type="InterPro" id="IPR000209">
    <property type="entry name" value="Peptidase_S8/S53_dom"/>
</dbReference>
<dbReference type="Pfam" id="PF00082">
    <property type="entry name" value="Peptidase_S8"/>
    <property type="match status" value="1"/>
</dbReference>
<dbReference type="Pfam" id="PF02225">
    <property type="entry name" value="PA"/>
    <property type="match status" value="1"/>
</dbReference>
<dbReference type="InterPro" id="IPR010259">
    <property type="entry name" value="S8pro/Inhibitor_I9"/>
</dbReference>
<dbReference type="Gene3D" id="3.40.50.200">
    <property type="entry name" value="Peptidase S8/S53 domain"/>
    <property type="match status" value="1"/>
</dbReference>
<gene>
    <name evidence="13" type="ORF">Cni_G23426</name>
</gene>
<dbReference type="InterPro" id="IPR034197">
    <property type="entry name" value="Peptidases_S8_3"/>
</dbReference>
<dbReference type="EMBL" id="CP136896">
    <property type="protein sequence ID" value="WOL14645.1"/>
    <property type="molecule type" value="Genomic_DNA"/>
</dbReference>
<dbReference type="SUPFAM" id="SSF52743">
    <property type="entry name" value="Subtilisin-like"/>
    <property type="match status" value="1"/>
</dbReference>
<feature type="active site" description="Charge relay system" evidence="6 7">
    <location>
        <position position="218"/>
    </location>
</feature>
<reference evidence="13 14" key="1">
    <citation type="submission" date="2023-10" db="EMBL/GenBank/DDBJ databases">
        <title>Chromosome-scale genome assembly provides insights into flower coloration mechanisms of Canna indica.</title>
        <authorList>
            <person name="Li C."/>
        </authorList>
    </citation>
    <scope>NUCLEOTIDE SEQUENCE [LARGE SCALE GENOMIC DNA]</scope>
    <source>
        <tissue evidence="13">Flower</tissue>
    </source>
</reference>
<proteinExistence type="inferred from homology"/>
<dbReference type="InterPro" id="IPR003137">
    <property type="entry name" value="PA_domain"/>
</dbReference>
<dbReference type="CDD" id="cd02120">
    <property type="entry name" value="PA_subtilisin_like"/>
    <property type="match status" value="1"/>
</dbReference>
<keyword evidence="3 8" id="KW-0732">Signal</keyword>
<feature type="domain" description="Subtilisin-like protease fibronectin type-III" evidence="12">
    <location>
        <begin position="671"/>
        <end position="769"/>
    </location>
</feature>
<dbReference type="FunFam" id="3.50.30.30:FF:000005">
    <property type="entry name" value="subtilisin-like protease SBT1.5"/>
    <property type="match status" value="1"/>
</dbReference>
<dbReference type="InterPro" id="IPR036852">
    <property type="entry name" value="Peptidase_S8/S53_dom_sf"/>
</dbReference>
<accession>A0AAQ3KUF1</accession>
<keyword evidence="2 7" id="KW-0645">Protease</keyword>
<feature type="domain" description="Peptidase S8/S53" evidence="9">
    <location>
        <begin position="136"/>
        <end position="601"/>
    </location>
</feature>
<evidence type="ECO:0000256" key="4">
    <source>
        <dbReference type="ARBA" id="ARBA00022801"/>
    </source>
</evidence>
<keyword evidence="14" id="KW-1185">Reference proteome</keyword>
<dbReference type="Pfam" id="PF17766">
    <property type="entry name" value="fn3_6"/>
    <property type="match status" value="1"/>
</dbReference>
<dbReference type="Proteomes" id="UP001327560">
    <property type="component" value="Chromosome 7"/>
</dbReference>
<feature type="active site" description="Charge relay system" evidence="6 7">
    <location>
        <position position="145"/>
    </location>
</feature>
<dbReference type="AlphaFoldDB" id="A0AAQ3KUF1"/>
<dbReference type="InterPro" id="IPR041469">
    <property type="entry name" value="Subtilisin-like_FN3"/>
</dbReference>
<feature type="chain" id="PRO_5042975262" evidence="8">
    <location>
        <begin position="22"/>
        <end position="775"/>
    </location>
</feature>
<evidence type="ECO:0000313" key="14">
    <source>
        <dbReference type="Proteomes" id="UP001327560"/>
    </source>
</evidence>
<evidence type="ECO:0000259" key="10">
    <source>
        <dbReference type="Pfam" id="PF02225"/>
    </source>
</evidence>
<feature type="signal peptide" evidence="8">
    <location>
        <begin position="1"/>
        <end position="21"/>
    </location>
</feature>
<dbReference type="FunFam" id="3.40.50.200:FF:000006">
    <property type="entry name" value="Subtilisin-like protease SBT1.5"/>
    <property type="match status" value="1"/>
</dbReference>
<evidence type="ECO:0000256" key="5">
    <source>
        <dbReference type="ARBA" id="ARBA00022825"/>
    </source>
</evidence>
<keyword evidence="4 7" id="KW-0378">Hydrolase</keyword>
<dbReference type="Gene3D" id="3.30.70.80">
    <property type="entry name" value="Peptidase S8 propeptide/proteinase inhibitor I9"/>
    <property type="match status" value="1"/>
</dbReference>
<dbReference type="PRINTS" id="PR00723">
    <property type="entry name" value="SUBTILISIN"/>
</dbReference>
<dbReference type="CDD" id="cd04852">
    <property type="entry name" value="Peptidases_S8_3"/>
    <property type="match status" value="1"/>
</dbReference>
<dbReference type="Pfam" id="PF05922">
    <property type="entry name" value="Inhibitor_I9"/>
    <property type="match status" value="1"/>
</dbReference>
<keyword evidence="5 7" id="KW-0720">Serine protease</keyword>
<feature type="active site" description="Charge relay system" evidence="6 7">
    <location>
        <position position="564"/>
    </location>
</feature>
<evidence type="ECO:0000256" key="8">
    <source>
        <dbReference type="SAM" id="SignalP"/>
    </source>
</evidence>
<dbReference type="FunFam" id="3.30.70.80:FF:000002">
    <property type="entry name" value="Subtilisin-like protease SBT5.3"/>
    <property type="match status" value="1"/>
</dbReference>
<name>A0AAQ3KUF1_9LILI</name>
<evidence type="ECO:0000256" key="6">
    <source>
        <dbReference type="PIRSR" id="PIRSR615500-1"/>
    </source>
</evidence>
<evidence type="ECO:0000313" key="13">
    <source>
        <dbReference type="EMBL" id="WOL14645.1"/>
    </source>
</evidence>